<evidence type="ECO:0000313" key="8">
    <source>
        <dbReference type="Proteomes" id="UP000821853"/>
    </source>
</evidence>
<feature type="transmembrane region" description="Helical" evidence="6">
    <location>
        <begin position="672"/>
        <end position="690"/>
    </location>
</feature>
<feature type="transmembrane region" description="Helical" evidence="6">
    <location>
        <begin position="645"/>
        <end position="665"/>
    </location>
</feature>
<dbReference type="GO" id="GO:0016020">
    <property type="term" value="C:membrane"/>
    <property type="evidence" value="ECO:0007669"/>
    <property type="project" value="UniProtKB-SubCell"/>
</dbReference>
<keyword evidence="2 6" id="KW-0812">Transmembrane</keyword>
<organism evidence="7 8">
    <name type="scientific">Haemaphysalis longicornis</name>
    <name type="common">Bush tick</name>
    <dbReference type="NCBI Taxonomy" id="44386"/>
    <lineage>
        <taxon>Eukaryota</taxon>
        <taxon>Metazoa</taxon>
        <taxon>Ecdysozoa</taxon>
        <taxon>Arthropoda</taxon>
        <taxon>Chelicerata</taxon>
        <taxon>Arachnida</taxon>
        <taxon>Acari</taxon>
        <taxon>Parasitiformes</taxon>
        <taxon>Ixodida</taxon>
        <taxon>Ixodoidea</taxon>
        <taxon>Ixodidae</taxon>
        <taxon>Haemaphysalinae</taxon>
        <taxon>Haemaphysalis</taxon>
    </lineage>
</organism>
<sequence>MPKRHKSVWQALFAAWDSDGAGAAHATHTRSDTLFDSMFVFGHGRFQRLVLMFTQAALFVAYAHYYTVGTDLAYVDHWCRPPQPPPDNVTDEQWKNHSIPRDPADGTFRRCFRYGPPRSTLQTPPTDVKANHTTSLEDPGEEAREEVACDEWDYAAGADTVLTHWDMVCGRQWLGRLYRASSTVGVTASVPVVGLTSHLVGRRPLLAACVALLLASGTVACLAPSALAFIVARFFAAAAASALEVVAFVLLFESTPPAPRVAFCALAIGWPLVLAPLYIALAGLLPLNWRLHHLALLGPSLALVAGLHATQESSHWLLVHGRFDEARAVALWAARFNDEDEDLVQRRLNRVQEALEAPGQQAGGTVALYLSRPMLSHCLAFCGCWFLVHVAWYYDLADQFVAETQWAILAGSLPVMAVAYAAILHFGLLRPLVLSLVAVALLLAYQAVAMATRGGDASAPFGVVLWRTMLINAVYMLLNVHTVATVPTQVARIFREKNPAGLVVEEKVYTSPSGVRLKPDIALEVDERVVIVDAAITWDTNEGILKQKCREKVEKYSVLRTLFPGRVVSFRGMAFGARVHVVSGDNAGWVQEALEAPGQQAGGTVALYLSRPMLSHCLAFCGCWFLVHVAWYYDLADQFVAETQWAILAGSLPVMAVAYAAILHFGLLRPLVLSLVAVALLLAYQAVAMATRGGDASAPLGVVLWRTMLINAVYMLLNVHTVATVPTQSLQQNTWHAVQDDVASGCFRSTRTL</sequence>
<gene>
    <name evidence="7" type="ORF">HPB48_020046</name>
</gene>
<feature type="transmembrane region" description="Helical" evidence="6">
    <location>
        <begin position="433"/>
        <end position="452"/>
    </location>
</feature>
<dbReference type="InterPro" id="IPR036259">
    <property type="entry name" value="MFS_trans_sf"/>
</dbReference>
<dbReference type="SUPFAM" id="SSF103473">
    <property type="entry name" value="MFS general substrate transporter"/>
    <property type="match status" value="1"/>
</dbReference>
<comment type="caution">
    <text evidence="7">The sequence shown here is derived from an EMBL/GenBank/DDBJ whole genome shotgun (WGS) entry which is preliminary data.</text>
</comment>
<evidence type="ECO:0000256" key="3">
    <source>
        <dbReference type="ARBA" id="ARBA00022989"/>
    </source>
</evidence>
<feature type="transmembrane region" description="Helical" evidence="6">
    <location>
        <begin position="374"/>
        <end position="394"/>
    </location>
</feature>
<dbReference type="InterPro" id="IPR005828">
    <property type="entry name" value="MFS_sugar_transport-like"/>
</dbReference>
<keyword evidence="4 6" id="KW-0472">Membrane</keyword>
<dbReference type="Proteomes" id="UP000821853">
    <property type="component" value="Chromosome 8"/>
</dbReference>
<feature type="transmembrane region" description="Helical" evidence="6">
    <location>
        <begin position="696"/>
        <end position="717"/>
    </location>
</feature>
<feature type="transmembrane region" description="Helical" evidence="6">
    <location>
        <begin position="464"/>
        <end position="486"/>
    </location>
</feature>
<dbReference type="Pfam" id="PF00083">
    <property type="entry name" value="Sugar_tr"/>
    <property type="match status" value="1"/>
</dbReference>
<evidence type="ECO:0000256" key="6">
    <source>
        <dbReference type="SAM" id="Phobius"/>
    </source>
</evidence>
<dbReference type="GO" id="GO:0022857">
    <property type="term" value="F:transmembrane transporter activity"/>
    <property type="evidence" value="ECO:0007669"/>
    <property type="project" value="InterPro"/>
</dbReference>
<dbReference type="Gene3D" id="1.20.1250.20">
    <property type="entry name" value="MFS general substrate transporter like domains"/>
    <property type="match status" value="1"/>
</dbReference>
<dbReference type="VEuPathDB" id="VectorBase:HLOH_058125"/>
<evidence type="ECO:0000313" key="7">
    <source>
        <dbReference type="EMBL" id="KAH9379629.1"/>
    </source>
</evidence>
<feature type="transmembrane region" description="Helical" evidence="6">
    <location>
        <begin position="406"/>
        <end position="426"/>
    </location>
</feature>
<evidence type="ECO:0000256" key="4">
    <source>
        <dbReference type="ARBA" id="ARBA00023136"/>
    </source>
</evidence>
<evidence type="ECO:0000256" key="1">
    <source>
        <dbReference type="ARBA" id="ARBA00004141"/>
    </source>
</evidence>
<dbReference type="AlphaFoldDB" id="A0A9J6GVZ1"/>
<accession>A0A9J6GVZ1</accession>
<feature type="transmembrane region" description="Helical" evidence="6">
    <location>
        <begin position="261"/>
        <end position="285"/>
    </location>
</feature>
<feature type="transmembrane region" description="Helical" evidence="6">
    <location>
        <begin position="613"/>
        <end position="633"/>
    </location>
</feature>
<feature type="compositionally biased region" description="Polar residues" evidence="5">
    <location>
        <begin position="121"/>
        <end position="136"/>
    </location>
</feature>
<evidence type="ECO:0008006" key="9">
    <source>
        <dbReference type="Google" id="ProtNLM"/>
    </source>
</evidence>
<keyword evidence="8" id="KW-1185">Reference proteome</keyword>
<comment type="subcellular location">
    <subcellularLocation>
        <location evidence="1">Membrane</location>
        <topology evidence="1">Multi-pass membrane protein</topology>
    </subcellularLocation>
</comment>
<feature type="region of interest" description="Disordered" evidence="5">
    <location>
        <begin position="121"/>
        <end position="142"/>
    </location>
</feature>
<feature type="transmembrane region" description="Helical" evidence="6">
    <location>
        <begin position="234"/>
        <end position="252"/>
    </location>
</feature>
<keyword evidence="3 6" id="KW-1133">Transmembrane helix</keyword>
<evidence type="ECO:0000256" key="5">
    <source>
        <dbReference type="SAM" id="MobiDB-lite"/>
    </source>
</evidence>
<name>A0A9J6GVZ1_HAELO</name>
<protein>
    <recommendedName>
        <fullName evidence="9">Organic cation/carnitine transporter</fullName>
    </recommendedName>
</protein>
<proteinExistence type="predicted"/>
<feature type="transmembrane region" description="Helical" evidence="6">
    <location>
        <begin position="50"/>
        <end position="68"/>
    </location>
</feature>
<evidence type="ECO:0000256" key="2">
    <source>
        <dbReference type="ARBA" id="ARBA00022692"/>
    </source>
</evidence>
<feature type="transmembrane region" description="Helical" evidence="6">
    <location>
        <begin position="205"/>
        <end position="228"/>
    </location>
</feature>
<reference evidence="7 8" key="1">
    <citation type="journal article" date="2020" name="Cell">
        <title>Large-Scale Comparative Analyses of Tick Genomes Elucidate Their Genetic Diversity and Vector Capacities.</title>
        <authorList>
            <consortium name="Tick Genome and Microbiome Consortium (TIGMIC)"/>
            <person name="Jia N."/>
            <person name="Wang J."/>
            <person name="Shi W."/>
            <person name="Du L."/>
            <person name="Sun Y."/>
            <person name="Zhan W."/>
            <person name="Jiang J.F."/>
            <person name="Wang Q."/>
            <person name="Zhang B."/>
            <person name="Ji P."/>
            <person name="Bell-Sakyi L."/>
            <person name="Cui X.M."/>
            <person name="Yuan T.T."/>
            <person name="Jiang B.G."/>
            <person name="Yang W.F."/>
            <person name="Lam T.T."/>
            <person name="Chang Q.C."/>
            <person name="Ding S.J."/>
            <person name="Wang X.J."/>
            <person name="Zhu J.G."/>
            <person name="Ruan X.D."/>
            <person name="Zhao L."/>
            <person name="Wei J.T."/>
            <person name="Ye R.Z."/>
            <person name="Que T.C."/>
            <person name="Du C.H."/>
            <person name="Zhou Y.H."/>
            <person name="Cheng J.X."/>
            <person name="Dai P.F."/>
            <person name="Guo W.B."/>
            <person name="Han X.H."/>
            <person name="Huang E.J."/>
            <person name="Li L.F."/>
            <person name="Wei W."/>
            <person name="Gao Y.C."/>
            <person name="Liu J.Z."/>
            <person name="Shao H.Z."/>
            <person name="Wang X."/>
            <person name="Wang C.C."/>
            <person name="Yang T.C."/>
            <person name="Huo Q.B."/>
            <person name="Li W."/>
            <person name="Chen H.Y."/>
            <person name="Chen S.E."/>
            <person name="Zhou L.G."/>
            <person name="Ni X.B."/>
            <person name="Tian J.H."/>
            <person name="Sheng Y."/>
            <person name="Liu T."/>
            <person name="Pan Y.S."/>
            <person name="Xia L.Y."/>
            <person name="Li J."/>
            <person name="Zhao F."/>
            <person name="Cao W.C."/>
        </authorList>
    </citation>
    <scope>NUCLEOTIDE SEQUENCE [LARGE SCALE GENOMIC DNA]</scope>
    <source>
        <strain evidence="7">HaeL-2018</strain>
    </source>
</reference>
<dbReference type="EMBL" id="JABSTR010000010">
    <property type="protein sequence ID" value="KAH9379629.1"/>
    <property type="molecule type" value="Genomic_DNA"/>
</dbReference>
<dbReference type="PANTHER" id="PTHR24064">
    <property type="entry name" value="SOLUTE CARRIER FAMILY 22 MEMBER"/>
    <property type="match status" value="1"/>
</dbReference>